<dbReference type="PROSITE" id="PS50850">
    <property type="entry name" value="MFS"/>
    <property type="match status" value="1"/>
</dbReference>
<feature type="transmembrane region" description="Helical" evidence="8">
    <location>
        <begin position="26"/>
        <end position="51"/>
    </location>
</feature>
<dbReference type="PANTHER" id="PTHR23522">
    <property type="entry name" value="BLL5896 PROTEIN"/>
    <property type="match status" value="1"/>
</dbReference>
<keyword evidence="6 8" id="KW-1133">Transmembrane helix</keyword>
<dbReference type="NCBIfam" id="NF007077">
    <property type="entry name" value="PRK09528.1"/>
    <property type="match status" value="1"/>
</dbReference>
<dbReference type="GO" id="GO:0030395">
    <property type="term" value="F:lactose binding"/>
    <property type="evidence" value="ECO:0007669"/>
    <property type="project" value="TreeGrafter"/>
</dbReference>
<keyword evidence="2" id="KW-0813">Transport</keyword>
<dbReference type="EMBL" id="DXEV01000083">
    <property type="protein sequence ID" value="HIX56642.1"/>
    <property type="molecule type" value="Genomic_DNA"/>
</dbReference>
<dbReference type="NCBIfam" id="TIGR00882">
    <property type="entry name" value="2A0105"/>
    <property type="match status" value="1"/>
</dbReference>
<feature type="domain" description="Major facilitator superfamily (MFS) profile" evidence="9">
    <location>
        <begin position="25"/>
        <end position="421"/>
    </location>
</feature>
<dbReference type="InterPro" id="IPR000576">
    <property type="entry name" value="LacY/RafB_perm_fam"/>
</dbReference>
<dbReference type="Pfam" id="PF01306">
    <property type="entry name" value="LacY_symp"/>
    <property type="match status" value="1"/>
</dbReference>
<dbReference type="GO" id="GO:0015528">
    <property type="term" value="F:lactose:proton symporter activity"/>
    <property type="evidence" value="ECO:0007669"/>
    <property type="project" value="TreeGrafter"/>
</dbReference>
<dbReference type="InterPro" id="IPR036259">
    <property type="entry name" value="MFS_trans_sf"/>
</dbReference>
<evidence type="ECO:0000256" key="6">
    <source>
        <dbReference type="ARBA" id="ARBA00022989"/>
    </source>
</evidence>
<evidence type="ECO:0000256" key="1">
    <source>
        <dbReference type="ARBA" id="ARBA00004429"/>
    </source>
</evidence>
<feature type="transmembrane region" description="Helical" evidence="8">
    <location>
        <begin position="238"/>
        <end position="256"/>
    </location>
</feature>
<evidence type="ECO:0000256" key="3">
    <source>
        <dbReference type="ARBA" id="ARBA00022475"/>
    </source>
</evidence>
<feature type="transmembrane region" description="Helical" evidence="8">
    <location>
        <begin position="118"/>
        <end position="142"/>
    </location>
</feature>
<protein>
    <submittedName>
        <fullName evidence="10">Oligosaccharide MFS transporter</fullName>
    </submittedName>
</protein>
<evidence type="ECO:0000256" key="4">
    <source>
        <dbReference type="ARBA" id="ARBA00022519"/>
    </source>
</evidence>
<name>A0A9D1WE65_9GAMM</name>
<evidence type="ECO:0000313" key="11">
    <source>
        <dbReference type="Proteomes" id="UP000886829"/>
    </source>
</evidence>
<evidence type="ECO:0000256" key="5">
    <source>
        <dbReference type="ARBA" id="ARBA00022692"/>
    </source>
</evidence>
<comment type="caution">
    <text evidence="10">The sequence shown here is derived from an EMBL/GenBank/DDBJ whole genome shotgun (WGS) entry which is preliminary data.</text>
</comment>
<feature type="transmembrane region" description="Helical" evidence="8">
    <location>
        <begin position="366"/>
        <end position="386"/>
    </location>
</feature>
<comment type="subcellular location">
    <subcellularLocation>
        <location evidence="1">Cell inner membrane</location>
        <topology evidence="1">Multi-pass membrane protein</topology>
    </subcellularLocation>
</comment>
<dbReference type="PRINTS" id="PR00174">
    <property type="entry name" value="LACYSMPORT"/>
</dbReference>
<dbReference type="Gene3D" id="1.20.1250.20">
    <property type="entry name" value="MFS general substrate transporter like domains"/>
    <property type="match status" value="2"/>
</dbReference>
<feature type="transmembrane region" description="Helical" evidence="8">
    <location>
        <begin position="163"/>
        <end position="181"/>
    </location>
</feature>
<proteinExistence type="predicted"/>
<evidence type="ECO:0000259" key="9">
    <source>
        <dbReference type="PROSITE" id="PS50850"/>
    </source>
</evidence>
<evidence type="ECO:0000313" key="10">
    <source>
        <dbReference type="EMBL" id="HIX56642.1"/>
    </source>
</evidence>
<dbReference type="InterPro" id="IPR020846">
    <property type="entry name" value="MFS_dom"/>
</dbReference>
<reference evidence="10" key="1">
    <citation type="journal article" date="2021" name="PeerJ">
        <title>Extensive microbial diversity within the chicken gut microbiome revealed by metagenomics and culture.</title>
        <authorList>
            <person name="Gilroy R."/>
            <person name="Ravi A."/>
            <person name="Getino M."/>
            <person name="Pursley I."/>
            <person name="Horton D.L."/>
            <person name="Alikhan N.F."/>
            <person name="Baker D."/>
            <person name="Gharbi K."/>
            <person name="Hall N."/>
            <person name="Watson M."/>
            <person name="Adriaenssens E.M."/>
            <person name="Foster-Nyarko E."/>
            <person name="Jarju S."/>
            <person name="Secka A."/>
            <person name="Antonio M."/>
            <person name="Oren A."/>
            <person name="Chaudhuri R.R."/>
            <person name="La Ragione R."/>
            <person name="Hildebrand F."/>
            <person name="Pallen M.J."/>
        </authorList>
    </citation>
    <scope>NUCLEOTIDE SEQUENCE</scope>
    <source>
        <strain evidence="10">USASDec5-558</strain>
    </source>
</reference>
<dbReference type="PANTHER" id="PTHR23522:SF10">
    <property type="entry name" value="3-PHENYLPROPIONIC ACID TRANSPORTER-RELATED"/>
    <property type="match status" value="1"/>
</dbReference>
<keyword evidence="7 8" id="KW-0472">Membrane</keyword>
<dbReference type="AlphaFoldDB" id="A0A9D1WE65"/>
<feature type="transmembrane region" description="Helical" evidence="8">
    <location>
        <begin position="187"/>
        <end position="204"/>
    </location>
</feature>
<feature type="transmembrane region" description="Helical" evidence="8">
    <location>
        <begin position="93"/>
        <end position="112"/>
    </location>
</feature>
<evidence type="ECO:0000256" key="2">
    <source>
        <dbReference type="ARBA" id="ARBA00022448"/>
    </source>
</evidence>
<gene>
    <name evidence="10" type="ORF">H9850_04120</name>
</gene>
<organism evidence="10 11">
    <name type="scientific">Candidatus Anaerobiospirillum pullistercoris</name>
    <dbReference type="NCBI Taxonomy" id="2838452"/>
    <lineage>
        <taxon>Bacteria</taxon>
        <taxon>Pseudomonadati</taxon>
        <taxon>Pseudomonadota</taxon>
        <taxon>Gammaproteobacteria</taxon>
        <taxon>Aeromonadales</taxon>
        <taxon>Succinivibrionaceae</taxon>
        <taxon>Anaerobiospirillum</taxon>
    </lineage>
</organism>
<sequence length="430" mass="47579">METETAATKAEKKSFLEILRHMGKEYYYLSAMLFLFFVSWAGCYSLLAVWLQTFFNLSGSEIGFAYGVFSITALILAPIYGMFQDRIILRRHLLAFIGVLLCCCGPYYIFIVEPLLRINVIFGGIAIGIYMGFAYNAGIGALESYTERFGRVAGFEFGHARMFGTLGWAATVAVTGVLINIDPHINFIISSVSGVLFLFFLYKLNTANDFSRKMLENYKEHNTQKASFGEIKNLAKMGAFWAVIVYVLGSSMYGVYDQQFVNYFVSKFADHAQGMTMYGFLNSTQVFIEAICTFLAPFLINRIGAKNGLLLAGTVMFARIGLSGLVESPWAISAVKLLHGPEVPLLIVSMFKYLTTRFNPAMSATLYLVGFNMVSQVVSAILAPFAGHLYDTLGFANTYLMMSAFVLITTVISAFALTKKTLAGTSEANI</sequence>
<dbReference type="Proteomes" id="UP000886829">
    <property type="component" value="Unassembled WGS sequence"/>
</dbReference>
<dbReference type="GO" id="GO:0005886">
    <property type="term" value="C:plasma membrane"/>
    <property type="evidence" value="ECO:0007669"/>
    <property type="project" value="UniProtKB-SubCell"/>
</dbReference>
<keyword evidence="3" id="KW-1003">Cell membrane</keyword>
<reference evidence="10" key="2">
    <citation type="submission" date="2021-04" db="EMBL/GenBank/DDBJ databases">
        <authorList>
            <person name="Gilroy R."/>
        </authorList>
    </citation>
    <scope>NUCLEOTIDE SEQUENCE</scope>
    <source>
        <strain evidence="10">USASDec5-558</strain>
    </source>
</reference>
<keyword evidence="5 8" id="KW-0812">Transmembrane</keyword>
<dbReference type="SUPFAM" id="SSF103473">
    <property type="entry name" value="MFS general substrate transporter"/>
    <property type="match status" value="1"/>
</dbReference>
<feature type="transmembrane region" description="Helical" evidence="8">
    <location>
        <begin position="398"/>
        <end position="417"/>
    </location>
</feature>
<keyword evidence="4" id="KW-0997">Cell inner membrane</keyword>
<evidence type="ECO:0000256" key="7">
    <source>
        <dbReference type="ARBA" id="ARBA00023136"/>
    </source>
</evidence>
<feature type="transmembrane region" description="Helical" evidence="8">
    <location>
        <begin position="63"/>
        <end position="81"/>
    </location>
</feature>
<feature type="transmembrane region" description="Helical" evidence="8">
    <location>
        <begin position="276"/>
        <end position="300"/>
    </location>
</feature>
<evidence type="ECO:0000256" key="8">
    <source>
        <dbReference type="SAM" id="Phobius"/>
    </source>
</evidence>
<accession>A0A9D1WE65</accession>